<feature type="compositionally biased region" description="Polar residues" evidence="1">
    <location>
        <begin position="19"/>
        <end position="28"/>
    </location>
</feature>
<feature type="region of interest" description="Disordered" evidence="1">
    <location>
        <begin position="292"/>
        <end position="322"/>
    </location>
</feature>
<dbReference type="Proteomes" id="UP000294933">
    <property type="component" value="Unassembled WGS sequence"/>
</dbReference>
<organism evidence="2 3">
    <name type="scientific">Rickenella mellea</name>
    <dbReference type="NCBI Taxonomy" id="50990"/>
    <lineage>
        <taxon>Eukaryota</taxon>
        <taxon>Fungi</taxon>
        <taxon>Dikarya</taxon>
        <taxon>Basidiomycota</taxon>
        <taxon>Agaricomycotina</taxon>
        <taxon>Agaricomycetes</taxon>
        <taxon>Hymenochaetales</taxon>
        <taxon>Rickenellaceae</taxon>
        <taxon>Rickenella</taxon>
    </lineage>
</organism>
<feature type="compositionally biased region" description="Basic and acidic residues" evidence="1">
    <location>
        <begin position="42"/>
        <end position="67"/>
    </location>
</feature>
<feature type="region of interest" description="Disordered" evidence="1">
    <location>
        <begin position="1"/>
        <end position="248"/>
    </location>
</feature>
<feature type="compositionally biased region" description="Basic and acidic residues" evidence="1">
    <location>
        <begin position="292"/>
        <end position="302"/>
    </location>
</feature>
<name>A0A4Y7PYV2_9AGAM</name>
<evidence type="ECO:0000313" key="2">
    <source>
        <dbReference type="EMBL" id="TDL20583.1"/>
    </source>
</evidence>
<sequence>MPSTKLVNPGTDEEDESPETVSLSQSRATAKGKEIALNNAATREKQKRKESNRLRDLKLKQRAEETRGSTSKTIQLRSGSADSSDGEKQAKKGKERSGNRATEMSVEDRMERAMREAMEEDGTDADSGADSGGDDEDMEFGQDNSEQSGFSDDEEEGGALGSSTGDSEGEDNEDEGTRDLKGSHSRNIPQWKKAAQEEYLPDHIFAAAAATAPSRQTKSSDKTPAGKLKPSEKQKKKRRRRQGGKDLIIGAKTIRTLPQPRIAAPILAAASTVPPRRVTKFVKRSLGLTKGDAKRKGWERRPVNIGSMRSSAGPPAHFVRTA</sequence>
<dbReference type="OrthoDB" id="3253399at2759"/>
<keyword evidence="3" id="KW-1185">Reference proteome</keyword>
<protein>
    <submittedName>
        <fullName evidence="2">Uncharacterized protein</fullName>
    </submittedName>
</protein>
<feature type="compositionally biased region" description="Basic and acidic residues" evidence="1">
    <location>
        <begin position="106"/>
        <end position="117"/>
    </location>
</feature>
<gene>
    <name evidence="2" type="ORF">BD410DRAFT_829631</name>
</gene>
<feature type="compositionally biased region" description="Polar residues" evidence="1">
    <location>
        <begin position="68"/>
        <end position="83"/>
    </location>
</feature>
<dbReference type="AlphaFoldDB" id="A0A4Y7PYV2"/>
<dbReference type="STRING" id="50990.A0A4Y7PYV2"/>
<dbReference type="VEuPathDB" id="FungiDB:BD410DRAFT_829631"/>
<proteinExistence type="predicted"/>
<reference evidence="2 3" key="1">
    <citation type="submission" date="2018-06" db="EMBL/GenBank/DDBJ databases">
        <title>A transcriptomic atlas of mushroom development highlights an independent origin of complex multicellularity.</title>
        <authorList>
            <consortium name="DOE Joint Genome Institute"/>
            <person name="Krizsan K."/>
            <person name="Almasi E."/>
            <person name="Merenyi Z."/>
            <person name="Sahu N."/>
            <person name="Viragh M."/>
            <person name="Koszo T."/>
            <person name="Mondo S."/>
            <person name="Kiss B."/>
            <person name="Balint B."/>
            <person name="Kues U."/>
            <person name="Barry K."/>
            <person name="Hegedus J.C."/>
            <person name="Henrissat B."/>
            <person name="Johnson J."/>
            <person name="Lipzen A."/>
            <person name="Ohm R."/>
            <person name="Nagy I."/>
            <person name="Pangilinan J."/>
            <person name="Yan J."/>
            <person name="Xiong Y."/>
            <person name="Grigoriev I.V."/>
            <person name="Hibbett D.S."/>
            <person name="Nagy L.G."/>
        </authorList>
    </citation>
    <scope>NUCLEOTIDE SEQUENCE [LARGE SCALE GENOMIC DNA]</scope>
    <source>
        <strain evidence="2 3">SZMC22713</strain>
    </source>
</reference>
<evidence type="ECO:0000256" key="1">
    <source>
        <dbReference type="SAM" id="MobiDB-lite"/>
    </source>
</evidence>
<evidence type="ECO:0000313" key="3">
    <source>
        <dbReference type="Proteomes" id="UP000294933"/>
    </source>
</evidence>
<accession>A0A4Y7PYV2</accession>
<dbReference type="EMBL" id="ML170187">
    <property type="protein sequence ID" value="TDL20583.1"/>
    <property type="molecule type" value="Genomic_DNA"/>
</dbReference>
<feature type="compositionally biased region" description="Basic and acidic residues" evidence="1">
    <location>
        <begin position="85"/>
        <end position="98"/>
    </location>
</feature>